<dbReference type="InterPro" id="IPR041679">
    <property type="entry name" value="DNA2/NAM7-like_C"/>
</dbReference>
<dbReference type="InterPro" id="IPR027417">
    <property type="entry name" value="P-loop_NTPase"/>
</dbReference>
<feature type="domain" description="DNA2/NAM7 helicase helicase" evidence="1">
    <location>
        <begin position="426"/>
        <end position="821"/>
    </location>
</feature>
<dbReference type="Gene3D" id="3.40.50.300">
    <property type="entry name" value="P-loop containing nucleotide triphosphate hydrolases"/>
    <property type="match status" value="3"/>
</dbReference>
<dbReference type="SUPFAM" id="SSF52540">
    <property type="entry name" value="P-loop containing nucleoside triphosphate hydrolases"/>
    <property type="match status" value="1"/>
</dbReference>
<evidence type="ECO:0008006" key="5">
    <source>
        <dbReference type="Google" id="ProtNLM"/>
    </source>
</evidence>
<dbReference type="AlphaFoldDB" id="R4YT34"/>
<dbReference type="OrthoDB" id="9757917at2"/>
<dbReference type="EMBL" id="FO203512">
    <property type="protein sequence ID" value="CCK76658.1"/>
    <property type="molecule type" value="Genomic_DNA"/>
</dbReference>
<dbReference type="CDD" id="cd18808">
    <property type="entry name" value="SF1_C_Upf1"/>
    <property type="match status" value="1"/>
</dbReference>
<gene>
    <name evidence="3" type="ORF">OLEAN_C24820</name>
</gene>
<dbReference type="KEGG" id="oai:OLEAN_C24820"/>
<dbReference type="PANTHER" id="PTHR10887:SF495">
    <property type="entry name" value="HELICASE SENATAXIN ISOFORM X1-RELATED"/>
    <property type="match status" value="1"/>
</dbReference>
<keyword evidence="4" id="KW-1185">Reference proteome</keyword>
<evidence type="ECO:0000259" key="2">
    <source>
        <dbReference type="Pfam" id="PF13087"/>
    </source>
</evidence>
<dbReference type="InterPro" id="IPR041677">
    <property type="entry name" value="DNA2/NAM7_AAA_11"/>
</dbReference>
<dbReference type="InterPro" id="IPR045055">
    <property type="entry name" value="DNA2/NAM7-like"/>
</dbReference>
<dbReference type="Pfam" id="PF13086">
    <property type="entry name" value="AAA_11"/>
    <property type="match status" value="1"/>
</dbReference>
<dbReference type="Proteomes" id="UP000032749">
    <property type="component" value="Chromosome"/>
</dbReference>
<evidence type="ECO:0000259" key="1">
    <source>
        <dbReference type="Pfam" id="PF13086"/>
    </source>
</evidence>
<dbReference type="Pfam" id="PF13087">
    <property type="entry name" value="AAA_12"/>
    <property type="match status" value="1"/>
</dbReference>
<sequence>MNFNDFPYFSDQLITLTSDEDLTTLNSNSVITLQRYNDEFLLVQGHIKVLVNCSSKELGLVTAMVDSIHTLWMLSHISNKQIHLLHVDPRGIKTSDLQLGTDQLITDDLYNKNEIPENSMEMACQWLNDTFILNIIQSNGEEKEYLTIARFSNSKVDSGFQLLGKGWRADIVKDKDQRFLVRRITQHRQKEIPFSLLTGHFLFTDESVAAQLTSAVHQAELKAAIGDGAGYLELWNLYNEKEWENALAKASTLKVLKFISCEPFEDGQKNRWAIYPADLEGYLEFKQRWNDLELDKNTQVDLSVTPPDWLEELNESETENTQESNPRGKLRFEKDHIIFTPSSNRKETSPNFTDNNGEGCLFLSLAGQRVIGKRRLAAKQLIDSGKHLRQLNSLLEGVAIASERRRTIPGLTPYAKETFKGGTPTDNQELALEAALNTPDLAIIIGPPGTGKTQVIAALQRRIAEEAKDQNISGQVLVSSFQHDAVDNALDRSNVFNLPGIRVGGKKLGADEENHFSSWIDNQAKHLTTQADIQHQKFPELKLVKSLNDSLTLLRVSQYSPIQLMTEWSNILDQLREVKENRIRISARLENDFEEYLHELSQTIPALETSANNVGLIRRIRALRICTVSFSDDGPDRATDLLRWLEHNQSSVTEETSDLLKNIAKETLPTQQQLRNIEFLRNRLLDQHLSDCRLPELKNKLDTKAFKLISQLESSLESSIQQHKQGVASVLEELANSIVMDRKAALDTVEEYAMVIGATCQQAAGNKMASLKSVADLESTEISFETVIVDEAARANPLDLFIPMSMATRRIILVGDDKQLPHMLEPAIEDELLEEHQLTELHLEAFRLSLFERLRLQLENLPYAPSKPRIIMLDTQFRMHPVLGDFISKQFYENTGMAKVKSGRPESDFAFHNDFLTELGSNREVYENKVCRWIDIPQDEGKTIKRGTSWVRESESDRIAEEVKRLLIAAGNSLSIGIITFYAAQRDLIMNKLAATYIDDIPIMIKTENGFEPHELFKWALKEKNDGTLEKEEGLRVGSVDAFQGKEFDIVFLSSVRTWNSSNSKFNRNSNKIHDSAESKELNEKQMNRQFGFLRLPNRMNVAMSRQRQMLICVGDSGLVTNELSEQGIPAFHAFYKLCGGQHGSLS</sequence>
<dbReference type="CDD" id="cd17934">
    <property type="entry name" value="DEXXQc_Upf1-like"/>
    <property type="match status" value="1"/>
</dbReference>
<evidence type="ECO:0000313" key="4">
    <source>
        <dbReference type="Proteomes" id="UP000032749"/>
    </source>
</evidence>
<dbReference type="STRING" id="698738.OLEAN_C24820"/>
<proteinExistence type="predicted"/>
<organism evidence="3 4">
    <name type="scientific">Oleispira antarctica RB-8</name>
    <dbReference type="NCBI Taxonomy" id="698738"/>
    <lineage>
        <taxon>Bacteria</taxon>
        <taxon>Pseudomonadati</taxon>
        <taxon>Pseudomonadota</taxon>
        <taxon>Gammaproteobacteria</taxon>
        <taxon>Oceanospirillales</taxon>
        <taxon>Oceanospirillaceae</taxon>
        <taxon>Oleispira</taxon>
    </lineage>
</organism>
<dbReference type="GO" id="GO:0004386">
    <property type="term" value="F:helicase activity"/>
    <property type="evidence" value="ECO:0007669"/>
    <property type="project" value="InterPro"/>
</dbReference>
<dbReference type="PATRIC" id="fig|698738.3.peg.2569"/>
<name>R4YT34_OLEAN</name>
<protein>
    <recommendedName>
        <fullName evidence="5">AAA+ ATPase domain-containing protein</fullName>
    </recommendedName>
</protein>
<dbReference type="HOGENOM" id="CLU_007896_0_0_6"/>
<reference evidence="3 4" key="1">
    <citation type="journal article" date="2013" name="Nat. Commun.">
        <title>Genome sequence and functional genomic analysis of the oil-degrading bacterium Oleispira antarctica.</title>
        <authorList>
            <person name="Kube M."/>
            <person name="Chernikova T.N."/>
            <person name="Al-Ramahi Y."/>
            <person name="Beloqui A."/>
            <person name="Lopez-Cortez N."/>
            <person name="Guazzaroni M.E."/>
            <person name="Heipieper H.J."/>
            <person name="Klages S."/>
            <person name="Kotsyurbenko O.R."/>
            <person name="Langer I."/>
            <person name="Nechitaylo T.Y."/>
            <person name="Lunsdorf H."/>
            <person name="Fernandez M."/>
            <person name="Juarez S."/>
            <person name="Ciordia S."/>
            <person name="Singer A."/>
            <person name="Kagan O."/>
            <person name="Egorova O."/>
            <person name="Petit P.A."/>
            <person name="Stogios P."/>
            <person name="Kim Y."/>
            <person name="Tchigvintsev A."/>
            <person name="Flick R."/>
            <person name="Denaro R."/>
            <person name="Genovese M."/>
            <person name="Albar J.P."/>
            <person name="Reva O.N."/>
            <person name="Martinez-Gomariz M."/>
            <person name="Tran H."/>
            <person name="Ferrer M."/>
            <person name="Savchenko A."/>
            <person name="Yakunin A.F."/>
            <person name="Yakimov M.M."/>
            <person name="Golyshina O.V."/>
            <person name="Reinhardt R."/>
            <person name="Golyshin P.N."/>
        </authorList>
    </citation>
    <scope>NUCLEOTIDE SEQUENCE [LARGE SCALE GENOMIC DNA]</scope>
</reference>
<feature type="domain" description="DNA2/NAM7 helicase-like C-terminal" evidence="2">
    <location>
        <begin position="848"/>
        <end position="1117"/>
    </location>
</feature>
<dbReference type="PANTHER" id="PTHR10887">
    <property type="entry name" value="DNA2/NAM7 HELICASE FAMILY"/>
    <property type="match status" value="1"/>
</dbReference>
<accession>R4YT34</accession>
<dbReference type="InterPro" id="IPR047187">
    <property type="entry name" value="SF1_C_Upf1"/>
</dbReference>
<evidence type="ECO:0000313" key="3">
    <source>
        <dbReference type="EMBL" id="CCK76658.1"/>
    </source>
</evidence>